<keyword evidence="1" id="KW-0328">Glycosyltransferase</keyword>
<dbReference type="EMBL" id="BAABIL010000667">
    <property type="protein sequence ID" value="GAA4659494.1"/>
    <property type="molecule type" value="Genomic_DNA"/>
</dbReference>
<proteinExistence type="predicted"/>
<dbReference type="SUPFAM" id="SSF53756">
    <property type="entry name" value="UDP-Glycosyltransferase/glycogen phosphorylase"/>
    <property type="match status" value="1"/>
</dbReference>
<gene>
    <name evidence="4" type="ORF">GCM10023225_33240</name>
</gene>
<organism evidence="4 5">
    <name type="scientific">Kineococcus glutinatus</name>
    <dbReference type="NCBI Taxonomy" id="1070872"/>
    <lineage>
        <taxon>Bacteria</taxon>
        <taxon>Bacillati</taxon>
        <taxon>Actinomycetota</taxon>
        <taxon>Actinomycetes</taxon>
        <taxon>Kineosporiales</taxon>
        <taxon>Kineosporiaceae</taxon>
        <taxon>Kineococcus</taxon>
    </lineage>
</organism>
<reference evidence="5" key="1">
    <citation type="journal article" date="2019" name="Int. J. Syst. Evol. Microbiol.">
        <title>The Global Catalogue of Microorganisms (GCM) 10K type strain sequencing project: providing services to taxonomists for standard genome sequencing and annotation.</title>
        <authorList>
            <consortium name="The Broad Institute Genomics Platform"/>
            <consortium name="The Broad Institute Genome Sequencing Center for Infectious Disease"/>
            <person name="Wu L."/>
            <person name="Ma J."/>
        </authorList>
    </citation>
    <scope>NUCLEOTIDE SEQUENCE [LARGE SCALE GENOMIC DNA]</scope>
    <source>
        <strain evidence="5">JCM 18126</strain>
    </source>
</reference>
<name>A0ABP8VEB4_9ACTN</name>
<keyword evidence="2" id="KW-0808">Transferase</keyword>
<feature type="domain" description="Glycosyltransferase subfamily 4-like N-terminal" evidence="3">
    <location>
        <begin position="17"/>
        <end position="194"/>
    </location>
</feature>
<dbReference type="InterPro" id="IPR028098">
    <property type="entry name" value="Glyco_trans_4-like_N"/>
</dbReference>
<dbReference type="CDD" id="cd03801">
    <property type="entry name" value="GT4_PimA-like"/>
    <property type="match status" value="1"/>
</dbReference>
<keyword evidence="5" id="KW-1185">Reference proteome</keyword>
<dbReference type="RefSeq" id="WP_345713930.1">
    <property type="nucleotide sequence ID" value="NZ_BAABIL010000667.1"/>
</dbReference>
<comment type="caution">
    <text evidence="4">The sequence shown here is derived from an EMBL/GenBank/DDBJ whole genome shotgun (WGS) entry which is preliminary data.</text>
</comment>
<evidence type="ECO:0000259" key="3">
    <source>
        <dbReference type="Pfam" id="PF13439"/>
    </source>
</evidence>
<evidence type="ECO:0000256" key="2">
    <source>
        <dbReference type="ARBA" id="ARBA00022679"/>
    </source>
</evidence>
<protein>
    <submittedName>
        <fullName evidence="4">Glycosyltransferase family 4 protein</fullName>
    </submittedName>
</protein>
<evidence type="ECO:0000256" key="1">
    <source>
        <dbReference type="ARBA" id="ARBA00022676"/>
    </source>
</evidence>
<dbReference type="Pfam" id="PF13692">
    <property type="entry name" value="Glyco_trans_1_4"/>
    <property type="match status" value="1"/>
</dbReference>
<dbReference type="PANTHER" id="PTHR12526">
    <property type="entry name" value="GLYCOSYLTRANSFERASE"/>
    <property type="match status" value="1"/>
</dbReference>
<evidence type="ECO:0000313" key="5">
    <source>
        <dbReference type="Proteomes" id="UP001501195"/>
    </source>
</evidence>
<dbReference type="Proteomes" id="UP001501195">
    <property type="component" value="Unassembled WGS sequence"/>
</dbReference>
<dbReference type="PANTHER" id="PTHR12526:SF635">
    <property type="entry name" value="GLYCOSYL TRANSFERASE GROUP 1"/>
    <property type="match status" value="1"/>
</dbReference>
<accession>A0ABP8VEB4</accession>
<evidence type="ECO:0000313" key="4">
    <source>
        <dbReference type="EMBL" id="GAA4659494.1"/>
    </source>
</evidence>
<dbReference type="Pfam" id="PF13439">
    <property type="entry name" value="Glyco_transf_4"/>
    <property type="match status" value="1"/>
</dbReference>
<dbReference type="Gene3D" id="3.40.50.2000">
    <property type="entry name" value="Glycogen Phosphorylase B"/>
    <property type="match status" value="2"/>
</dbReference>
<sequence>MSGVVVLTRGLPHHRAGGMESVAWDVSRALAARGEPVVVLTTSLPGRPAEFVQDGVRVRALPAAPPGRYSRAWWRSSRRALHEELHRAPGSAVLSVSAAAFGCLDLAGGDSRFVLQAHGTSVMELRSKLAGGSPRAAATAVRNAHGLLRDLRSYRRFDAVVAVGPSVAASLGSFPLGRWAAMPPVSTLANGVDTGVFRPDAAAGARLRAALGVPAPAHVLLAAGRLHPQKRVDRAVRCLHALALTAPGLDPHLLVVGGGPQEGPLRALAARLGVARRVRFTGPVAREDLPAHYAAADVSLLTSPWREGLPMSVLESLACGTPAITSLTTAPVEGAEGAVTRVEAADTAALAAAAAVARPGPGRPVLLPGRYDLRRVAQAYSEVLHGRAAP</sequence>